<proteinExistence type="inferred from homology"/>
<dbReference type="AlphaFoldDB" id="A0A1Q9JJW8"/>
<comment type="caution">
    <text evidence="11">Lacks conserved residue(s) required for the propagation of feature annotation.</text>
</comment>
<protein>
    <recommendedName>
        <fullName evidence="11">Glycerol kinase</fullName>
        <ecNumber evidence="11">2.7.1.30</ecNumber>
    </recommendedName>
    <alternativeName>
        <fullName evidence="11">ATP:glycerol 3-phosphotransferase</fullName>
    </alternativeName>
    <alternativeName>
        <fullName evidence="11">Glycerokinase</fullName>
        <shortName evidence="11">GK</shortName>
    </alternativeName>
</protein>
<feature type="binding site" evidence="11">
    <location>
        <position position="13"/>
    </location>
    <ligand>
        <name>ADP</name>
        <dbReference type="ChEBI" id="CHEBI:456216"/>
    </ligand>
</feature>
<evidence type="ECO:0000256" key="9">
    <source>
        <dbReference type="ARBA" id="ARBA00054633"/>
    </source>
</evidence>
<feature type="binding site" evidence="11">
    <location>
        <position position="410"/>
    </location>
    <ligand>
        <name>ATP</name>
        <dbReference type="ChEBI" id="CHEBI:30616"/>
    </ligand>
</feature>
<evidence type="ECO:0000256" key="6">
    <source>
        <dbReference type="ARBA" id="ARBA00022798"/>
    </source>
</evidence>
<dbReference type="OrthoDB" id="9805576at2"/>
<keyword evidence="3 11" id="KW-0808">Transferase</keyword>
<evidence type="ECO:0000256" key="3">
    <source>
        <dbReference type="ARBA" id="ARBA00022679"/>
    </source>
</evidence>
<feature type="binding site" evidence="11">
    <location>
        <position position="309"/>
    </location>
    <ligand>
        <name>ATP</name>
        <dbReference type="ChEBI" id="CHEBI:30616"/>
    </ligand>
</feature>
<evidence type="ECO:0000256" key="5">
    <source>
        <dbReference type="ARBA" id="ARBA00022777"/>
    </source>
</evidence>
<dbReference type="NCBIfam" id="NF000756">
    <property type="entry name" value="PRK00047.1"/>
    <property type="match status" value="1"/>
</dbReference>
<feature type="binding site" evidence="11">
    <location>
        <position position="84"/>
    </location>
    <ligand>
        <name>sn-glycerol 3-phosphate</name>
        <dbReference type="ChEBI" id="CHEBI:57597"/>
    </ligand>
</feature>
<dbReference type="EC" id="2.7.1.30" evidence="11"/>
<dbReference type="GO" id="GO:0004370">
    <property type="term" value="F:glycerol kinase activity"/>
    <property type="evidence" value="ECO:0007669"/>
    <property type="project" value="UniProtKB-UniRule"/>
</dbReference>
<evidence type="ECO:0000256" key="8">
    <source>
        <dbReference type="ARBA" id="ARBA00052101"/>
    </source>
</evidence>
<comment type="pathway">
    <text evidence="1 11">Polyol metabolism; glycerol degradation via glycerol kinase pathway; sn-glycerol 3-phosphate from glycerol: step 1/1.</text>
</comment>
<feature type="domain" description="Carbohydrate kinase FGGY N-terminal" evidence="12">
    <location>
        <begin position="5"/>
        <end position="251"/>
    </location>
</feature>
<dbReference type="GO" id="GO:0005829">
    <property type="term" value="C:cytosol"/>
    <property type="evidence" value="ECO:0007669"/>
    <property type="project" value="TreeGrafter"/>
</dbReference>
<feature type="binding site" evidence="11">
    <location>
        <position position="313"/>
    </location>
    <ligand>
        <name>ATP</name>
        <dbReference type="ChEBI" id="CHEBI:30616"/>
    </ligand>
</feature>
<dbReference type="NCBIfam" id="TIGR01311">
    <property type="entry name" value="glycerol_kin"/>
    <property type="match status" value="1"/>
</dbReference>
<dbReference type="PROSITE" id="PS00933">
    <property type="entry name" value="FGGY_KINASES_1"/>
    <property type="match status" value="1"/>
</dbReference>
<dbReference type="EMBL" id="MJIE01000001">
    <property type="protein sequence ID" value="OLR56499.1"/>
    <property type="molecule type" value="Genomic_DNA"/>
</dbReference>
<evidence type="ECO:0000259" key="12">
    <source>
        <dbReference type="Pfam" id="PF00370"/>
    </source>
</evidence>
<comment type="activity regulation">
    <text evidence="11">Activated by phosphorylation and inhibited by fructose 1,6-bisphosphate (FBP).</text>
</comment>
<feature type="binding site" evidence="11">
    <location>
        <position position="309"/>
    </location>
    <ligand>
        <name>ADP</name>
        <dbReference type="ChEBI" id="CHEBI:456216"/>
    </ligand>
</feature>
<dbReference type="GO" id="GO:0005524">
    <property type="term" value="F:ATP binding"/>
    <property type="evidence" value="ECO:0007669"/>
    <property type="project" value="UniProtKB-UniRule"/>
</dbReference>
<comment type="function">
    <text evidence="9 11">Key enzyme in the regulation of glycerol uptake and metabolism. Catalyzes the phosphorylation of glycerol to yield sn-glycerol 3-phosphate.</text>
</comment>
<sequence>MAGKYYLGLDSGTTGTTALVMDQDWNVAGRGYKELTQRYPHPGWVEHDAMEIWDSVLYAVSEACRKAGIDATQLRCIGIDNQGETVVLWDKTTGIPVYNAIVWQDRRTAKYADSITEKYGNMVREKTGLMIDAYFSATKIRWIIDNVPGVREKIKEKKILAGTLDTWLIWKLTHGRVFVTDVTTASRTMLMNIHTGQWDQDILDALDIDRSMLAEICDSSHIYGKTDPLDFFGTEIPISGSAVDQQAALFGQACYKPGSIKCTYGTGCFMLMNTGDKPIYSRNGILTTVAWGLNGKMTFALDGGVYVTGAATQWLRDGLKIIDSADQTEAMAVAAGNNGDVYFVPAFSGLAAPHWDSYARGTIIGITGGTTREQIVRACLEATAYQVKDNLDVMKLDANIPITAMRVDGGAVANGFLMQFQADILGIPVDIAAVHDTTPLGAAYLAALAIGDFDDLDEIQAKWKLERSYEPKMSVDERETLLYKWHKAVERSKNWAED</sequence>
<feature type="binding site" evidence="11">
    <location>
        <position position="410"/>
    </location>
    <ligand>
        <name>ADP</name>
        <dbReference type="ChEBI" id="CHEBI:456216"/>
    </ligand>
</feature>
<keyword evidence="5 11" id="KW-0418">Kinase</keyword>
<dbReference type="InterPro" id="IPR000577">
    <property type="entry name" value="Carb_kinase_FGGY"/>
</dbReference>
<evidence type="ECO:0000256" key="10">
    <source>
        <dbReference type="ARBA" id="ARBA00063665"/>
    </source>
</evidence>
<dbReference type="InterPro" id="IPR018483">
    <property type="entry name" value="Carb_kinase_FGGY_CS"/>
</dbReference>
<feature type="binding site" evidence="11">
    <location>
        <position position="134"/>
    </location>
    <ligand>
        <name>sn-glycerol 3-phosphate</name>
        <dbReference type="ChEBI" id="CHEBI:57597"/>
    </ligand>
</feature>
<dbReference type="PANTHER" id="PTHR10196">
    <property type="entry name" value="SUGAR KINASE"/>
    <property type="match status" value="1"/>
</dbReference>
<evidence type="ECO:0000256" key="4">
    <source>
        <dbReference type="ARBA" id="ARBA00022741"/>
    </source>
</evidence>
<dbReference type="GO" id="GO:0006072">
    <property type="term" value="P:glycerol-3-phosphate metabolic process"/>
    <property type="evidence" value="ECO:0007669"/>
    <property type="project" value="InterPro"/>
</dbReference>
<dbReference type="Pfam" id="PF02782">
    <property type="entry name" value="FGGY_C"/>
    <property type="match status" value="1"/>
</dbReference>
<feature type="binding site" evidence="11">
    <location>
        <position position="13"/>
    </location>
    <ligand>
        <name>ATP</name>
        <dbReference type="ChEBI" id="CHEBI:30616"/>
    </ligand>
</feature>
<dbReference type="InterPro" id="IPR018484">
    <property type="entry name" value="FGGY_N"/>
</dbReference>
<evidence type="ECO:0000256" key="2">
    <source>
        <dbReference type="ARBA" id="ARBA00009156"/>
    </source>
</evidence>
<evidence type="ECO:0000256" key="7">
    <source>
        <dbReference type="ARBA" id="ARBA00022840"/>
    </source>
</evidence>
<feature type="domain" description="Carbohydrate kinase FGGY C-terminal" evidence="13">
    <location>
        <begin position="261"/>
        <end position="449"/>
    </location>
</feature>
<feature type="binding site" evidence="11">
    <location>
        <position position="14"/>
    </location>
    <ligand>
        <name>ATP</name>
        <dbReference type="ChEBI" id="CHEBI:30616"/>
    </ligand>
</feature>
<dbReference type="HAMAP" id="MF_00186">
    <property type="entry name" value="Glycerol_kin"/>
    <property type="match status" value="1"/>
</dbReference>
<accession>A0A1Q9JJW8</accession>
<dbReference type="Pfam" id="PF00370">
    <property type="entry name" value="FGGY_N"/>
    <property type="match status" value="1"/>
</dbReference>
<feature type="binding site" evidence="11">
    <location>
        <position position="244"/>
    </location>
    <ligand>
        <name>glycerol</name>
        <dbReference type="ChEBI" id="CHEBI:17754"/>
    </ligand>
</feature>
<dbReference type="InterPro" id="IPR005999">
    <property type="entry name" value="Glycerol_kin"/>
</dbReference>
<dbReference type="UniPathway" id="UPA00618">
    <property type="reaction ID" value="UER00672"/>
</dbReference>
<dbReference type="RefSeq" id="WP_075714187.1">
    <property type="nucleotide sequence ID" value="NZ_MJIE01000001.1"/>
</dbReference>
<keyword evidence="6 11" id="KW-0319">Glycerol metabolism</keyword>
<feature type="binding site" evidence="11">
    <location>
        <position position="84"/>
    </location>
    <ligand>
        <name>glycerol</name>
        <dbReference type="ChEBI" id="CHEBI:17754"/>
    </ligand>
</feature>
<evidence type="ECO:0000313" key="14">
    <source>
        <dbReference type="EMBL" id="OLR56499.1"/>
    </source>
</evidence>
<organism evidence="14 15">
    <name type="scientific">Hornefia porci</name>
    <dbReference type="NCBI Taxonomy" id="2652292"/>
    <lineage>
        <taxon>Bacteria</taxon>
        <taxon>Bacillati</taxon>
        <taxon>Bacillota</taxon>
        <taxon>Clostridia</taxon>
        <taxon>Peptostreptococcales</taxon>
        <taxon>Anaerovoracaceae</taxon>
        <taxon>Hornefia</taxon>
    </lineage>
</organism>
<evidence type="ECO:0000256" key="1">
    <source>
        <dbReference type="ARBA" id="ARBA00005190"/>
    </source>
</evidence>
<dbReference type="GO" id="GO:0019563">
    <property type="term" value="P:glycerol catabolic process"/>
    <property type="evidence" value="ECO:0007669"/>
    <property type="project" value="UniProtKB-UniRule"/>
</dbReference>
<feature type="binding site" evidence="11">
    <location>
        <position position="414"/>
    </location>
    <ligand>
        <name>ADP</name>
        <dbReference type="ChEBI" id="CHEBI:456216"/>
    </ligand>
</feature>
<evidence type="ECO:0000313" key="15">
    <source>
        <dbReference type="Proteomes" id="UP000187404"/>
    </source>
</evidence>
<feature type="binding site" evidence="11">
    <location>
        <position position="13"/>
    </location>
    <ligand>
        <name>sn-glycerol 3-phosphate</name>
        <dbReference type="ChEBI" id="CHEBI:57597"/>
    </ligand>
</feature>
<gene>
    <name evidence="11" type="primary">glpK</name>
    <name evidence="14" type="ORF">BHK98_10735</name>
</gene>
<evidence type="ECO:0000256" key="11">
    <source>
        <dbReference type="HAMAP-Rule" id="MF_00186"/>
    </source>
</evidence>
<dbReference type="PIRSF" id="PIRSF000538">
    <property type="entry name" value="GlpK"/>
    <property type="match status" value="1"/>
</dbReference>
<keyword evidence="7 11" id="KW-0067">ATP-binding</keyword>
<feature type="binding site" evidence="11">
    <location>
        <position position="266"/>
    </location>
    <ligand>
        <name>ATP</name>
        <dbReference type="ChEBI" id="CHEBI:30616"/>
    </ligand>
</feature>
<dbReference type="SUPFAM" id="SSF53067">
    <property type="entry name" value="Actin-like ATPase domain"/>
    <property type="match status" value="2"/>
</dbReference>
<feature type="binding site" evidence="11">
    <location>
        <position position="244"/>
    </location>
    <ligand>
        <name>sn-glycerol 3-phosphate</name>
        <dbReference type="ChEBI" id="CHEBI:57597"/>
    </ligand>
</feature>
<keyword evidence="15" id="KW-1185">Reference proteome</keyword>
<reference evidence="14 15" key="1">
    <citation type="journal article" date="2016" name="Appl. Environ. Microbiol.">
        <title>Function and Phylogeny of Bacterial Butyryl Coenzyme A:Acetate Transferases and Their Diversity in the Proximal Colon of Swine.</title>
        <authorList>
            <person name="Trachsel J."/>
            <person name="Bayles D.O."/>
            <person name="Looft T."/>
            <person name="Levine U.Y."/>
            <person name="Allen H.K."/>
        </authorList>
    </citation>
    <scope>NUCLEOTIDE SEQUENCE [LARGE SCALE GENOMIC DNA]</scope>
    <source>
        <strain evidence="14 15">68-3-10</strain>
    </source>
</reference>
<feature type="binding site" evidence="11">
    <location>
        <position position="245"/>
    </location>
    <ligand>
        <name>glycerol</name>
        <dbReference type="ChEBI" id="CHEBI:17754"/>
    </ligand>
</feature>
<keyword evidence="4 11" id="KW-0547">Nucleotide-binding</keyword>
<dbReference type="Proteomes" id="UP000187404">
    <property type="component" value="Unassembled WGS sequence"/>
</dbReference>
<feature type="binding site" evidence="11">
    <location>
        <position position="266"/>
    </location>
    <ligand>
        <name>ADP</name>
        <dbReference type="ChEBI" id="CHEBI:456216"/>
    </ligand>
</feature>
<comment type="subunit">
    <text evidence="10 11">Homotetramer and homodimer (in equilibrium).</text>
</comment>
<dbReference type="InterPro" id="IPR043129">
    <property type="entry name" value="ATPase_NBD"/>
</dbReference>
<dbReference type="STRING" id="1261640.BHK98_10735"/>
<evidence type="ECO:0000259" key="13">
    <source>
        <dbReference type="Pfam" id="PF02782"/>
    </source>
</evidence>
<dbReference type="CDD" id="cd07769">
    <property type="entry name" value="ASKHA_NBD_FGGY_GK"/>
    <property type="match status" value="1"/>
</dbReference>
<name>A0A1Q9JJW8_9FIRM</name>
<dbReference type="FunFam" id="3.30.420.40:FF:000007">
    <property type="entry name" value="Glycerol kinase"/>
    <property type="match status" value="1"/>
</dbReference>
<comment type="caution">
    <text evidence="14">The sequence shown here is derived from an EMBL/GenBank/DDBJ whole genome shotgun (WGS) entry which is preliminary data.</text>
</comment>
<dbReference type="Gene3D" id="3.30.420.40">
    <property type="match status" value="2"/>
</dbReference>
<dbReference type="PANTHER" id="PTHR10196:SF69">
    <property type="entry name" value="GLYCEROL KINASE"/>
    <property type="match status" value="1"/>
</dbReference>
<dbReference type="InterPro" id="IPR018485">
    <property type="entry name" value="FGGY_C"/>
</dbReference>
<feature type="binding site" evidence="11">
    <location>
        <position position="134"/>
    </location>
    <ligand>
        <name>glycerol</name>
        <dbReference type="ChEBI" id="CHEBI:17754"/>
    </ligand>
</feature>
<comment type="similarity">
    <text evidence="2 11">Belongs to the FGGY kinase family.</text>
</comment>
<dbReference type="FunFam" id="3.30.420.40:FF:000008">
    <property type="entry name" value="Glycerol kinase"/>
    <property type="match status" value="1"/>
</dbReference>
<comment type="catalytic activity">
    <reaction evidence="8 11">
        <text>glycerol + ATP = sn-glycerol 3-phosphate + ADP + H(+)</text>
        <dbReference type="Rhea" id="RHEA:21644"/>
        <dbReference type="ChEBI" id="CHEBI:15378"/>
        <dbReference type="ChEBI" id="CHEBI:17754"/>
        <dbReference type="ChEBI" id="CHEBI:30616"/>
        <dbReference type="ChEBI" id="CHEBI:57597"/>
        <dbReference type="ChEBI" id="CHEBI:456216"/>
        <dbReference type="EC" id="2.7.1.30"/>
    </reaction>
</comment>